<proteinExistence type="predicted"/>
<name>A0AAW2EZD4_9HYME</name>
<dbReference type="AlphaFoldDB" id="A0AAW2EZD4"/>
<accession>A0AAW2EZD4</accession>
<sequence>MIVRSRVDSVDTNSFWPLEEKREPLKKSEAIIGPIVAVLLARSDARRTLCACCTRYAILSFRNTLLQ</sequence>
<evidence type="ECO:0000313" key="1">
    <source>
        <dbReference type="EMBL" id="KAL0107340.1"/>
    </source>
</evidence>
<dbReference type="EMBL" id="JADYXP020000017">
    <property type="protein sequence ID" value="KAL0107340.1"/>
    <property type="molecule type" value="Genomic_DNA"/>
</dbReference>
<dbReference type="Proteomes" id="UP001430953">
    <property type="component" value="Unassembled WGS sequence"/>
</dbReference>
<comment type="caution">
    <text evidence="1">The sequence shown here is derived from an EMBL/GenBank/DDBJ whole genome shotgun (WGS) entry which is preliminary data.</text>
</comment>
<evidence type="ECO:0000313" key="2">
    <source>
        <dbReference type="Proteomes" id="UP001430953"/>
    </source>
</evidence>
<reference evidence="1 2" key="1">
    <citation type="submission" date="2023-03" db="EMBL/GenBank/DDBJ databases">
        <title>High recombination rates correlate with genetic variation in Cardiocondyla obscurior ants.</title>
        <authorList>
            <person name="Errbii M."/>
        </authorList>
    </citation>
    <scope>NUCLEOTIDE SEQUENCE [LARGE SCALE GENOMIC DNA]</scope>
    <source>
        <strain evidence="1">Alpha-2009</strain>
        <tissue evidence="1">Whole body</tissue>
    </source>
</reference>
<organism evidence="1 2">
    <name type="scientific">Cardiocondyla obscurior</name>
    <dbReference type="NCBI Taxonomy" id="286306"/>
    <lineage>
        <taxon>Eukaryota</taxon>
        <taxon>Metazoa</taxon>
        <taxon>Ecdysozoa</taxon>
        <taxon>Arthropoda</taxon>
        <taxon>Hexapoda</taxon>
        <taxon>Insecta</taxon>
        <taxon>Pterygota</taxon>
        <taxon>Neoptera</taxon>
        <taxon>Endopterygota</taxon>
        <taxon>Hymenoptera</taxon>
        <taxon>Apocrita</taxon>
        <taxon>Aculeata</taxon>
        <taxon>Formicoidea</taxon>
        <taxon>Formicidae</taxon>
        <taxon>Myrmicinae</taxon>
        <taxon>Cardiocondyla</taxon>
    </lineage>
</organism>
<keyword evidence="2" id="KW-1185">Reference proteome</keyword>
<protein>
    <submittedName>
        <fullName evidence="1">Uncharacterized protein</fullName>
    </submittedName>
</protein>
<gene>
    <name evidence="1" type="ORF">PUN28_015713</name>
</gene>